<comment type="subcellular location">
    <subcellularLocation>
        <location evidence="1">Membrane</location>
    </subcellularLocation>
</comment>
<feature type="transmembrane region" description="Helical" evidence="3">
    <location>
        <begin position="300"/>
        <end position="317"/>
    </location>
</feature>
<dbReference type="InterPro" id="IPR002656">
    <property type="entry name" value="Acyl_transf_3_dom"/>
</dbReference>
<keyword evidence="5" id="KW-0808">Transferase</keyword>
<feature type="transmembrane region" description="Helical" evidence="3">
    <location>
        <begin position="180"/>
        <end position="196"/>
    </location>
</feature>
<protein>
    <submittedName>
        <fullName evidence="5">Acyltransferase</fullName>
    </submittedName>
</protein>
<accession>A0A940X1K1</accession>
<organism evidence="5 6">
    <name type="scientific">Halalkalibacter suaedae</name>
    <dbReference type="NCBI Taxonomy" id="2822140"/>
    <lineage>
        <taxon>Bacteria</taxon>
        <taxon>Bacillati</taxon>
        <taxon>Bacillota</taxon>
        <taxon>Bacilli</taxon>
        <taxon>Bacillales</taxon>
        <taxon>Bacillaceae</taxon>
        <taxon>Halalkalibacter</taxon>
    </lineage>
</organism>
<comment type="caution">
    <text evidence="5">The sequence shown here is derived from an EMBL/GenBank/DDBJ whole genome shotgun (WGS) entry which is preliminary data.</text>
</comment>
<feature type="transmembrane region" description="Helical" evidence="3">
    <location>
        <begin position="144"/>
        <end position="160"/>
    </location>
</feature>
<gene>
    <name evidence="5" type="ORF">J7W16_18765</name>
</gene>
<dbReference type="GO" id="GO:0016747">
    <property type="term" value="F:acyltransferase activity, transferring groups other than amino-acyl groups"/>
    <property type="evidence" value="ECO:0007669"/>
    <property type="project" value="InterPro"/>
</dbReference>
<evidence type="ECO:0000259" key="4">
    <source>
        <dbReference type="Pfam" id="PF01757"/>
    </source>
</evidence>
<name>A0A940X1K1_9BACI</name>
<keyword evidence="3" id="KW-1133">Transmembrane helix</keyword>
<feature type="transmembrane region" description="Helical" evidence="3">
    <location>
        <begin position="236"/>
        <end position="255"/>
    </location>
</feature>
<keyword evidence="3" id="KW-0812">Transmembrane</keyword>
<evidence type="ECO:0000313" key="6">
    <source>
        <dbReference type="Proteomes" id="UP000678228"/>
    </source>
</evidence>
<dbReference type="Pfam" id="PF01757">
    <property type="entry name" value="Acyl_transf_3"/>
    <property type="match status" value="1"/>
</dbReference>
<feature type="transmembrane region" description="Helical" evidence="3">
    <location>
        <begin position="31"/>
        <end position="52"/>
    </location>
</feature>
<feature type="domain" description="Acyltransferase 3" evidence="4">
    <location>
        <begin position="8"/>
        <end position="313"/>
    </location>
</feature>
<feature type="transmembrane region" description="Helical" evidence="3">
    <location>
        <begin position="267"/>
        <end position="288"/>
    </location>
</feature>
<keyword evidence="3" id="KW-0472">Membrane</keyword>
<evidence type="ECO:0000256" key="2">
    <source>
        <dbReference type="ARBA" id="ARBA00007400"/>
    </source>
</evidence>
<dbReference type="RefSeq" id="WP_210599024.1">
    <property type="nucleotide sequence ID" value="NZ_JAGKSQ010000010.1"/>
</dbReference>
<evidence type="ECO:0000256" key="1">
    <source>
        <dbReference type="ARBA" id="ARBA00004370"/>
    </source>
</evidence>
<comment type="similarity">
    <text evidence="2">Belongs to the acyltransferase 3 family.</text>
</comment>
<dbReference type="AlphaFoldDB" id="A0A940X1K1"/>
<dbReference type="EMBL" id="JAGKSQ010000010">
    <property type="protein sequence ID" value="MBP3953169.1"/>
    <property type="molecule type" value="Genomic_DNA"/>
</dbReference>
<proteinExistence type="inferred from homology"/>
<evidence type="ECO:0000313" key="5">
    <source>
        <dbReference type="EMBL" id="MBP3953169.1"/>
    </source>
</evidence>
<reference evidence="5" key="1">
    <citation type="submission" date="2021-03" db="EMBL/GenBank/DDBJ databases">
        <title>Bacillus suaedae sp. nov., isolated from Suaeda aralocaspica.</title>
        <authorList>
            <person name="Lei R.F.R."/>
        </authorList>
    </citation>
    <scope>NUCLEOTIDE SEQUENCE</scope>
    <source>
        <strain evidence="5">YZJH907-2</strain>
    </source>
</reference>
<feature type="transmembrane region" description="Helical" evidence="3">
    <location>
        <begin position="72"/>
        <end position="91"/>
    </location>
</feature>
<keyword evidence="6" id="KW-1185">Reference proteome</keyword>
<keyword evidence="5" id="KW-0012">Acyltransferase</keyword>
<feature type="transmembrane region" description="Helical" evidence="3">
    <location>
        <begin position="7"/>
        <end position="25"/>
    </location>
</feature>
<feature type="transmembrane region" description="Helical" evidence="3">
    <location>
        <begin position="111"/>
        <end position="137"/>
    </location>
</feature>
<sequence length="354" mass="41355">MHQKRDKTIDVLRFIAIIAIIIAHIDPPDLLFRLRNFDVTLMVMLMGVSFYISQSNKSLNYGSYIYKRFQRLIVSTWKFLVLFFLLFWTLAKLRGEAFYFETEMILESFKLIDGIGYVWVMYVFFIVALVSPVLLALSKRIKSHLVYFLILTVAYGLYYITINASQAISGETAVTIKEYLIQPIGYVLIAAVGIRFKQLSKRNLMLGTGILLVLFTALAYTNNYLPIQAFKYPPTMYYMSYGLLVSFALYQLLSLRAVTRFVHNKFVFYYSNASLILYFWHVVPLYLLKFYDIPIIPDHFITRLLFVLGFSLLMTYIQDRLTTTVNNRINKQKKKATPLTEIIEQQQEDLTRTV</sequence>
<evidence type="ECO:0000256" key="3">
    <source>
        <dbReference type="SAM" id="Phobius"/>
    </source>
</evidence>
<feature type="transmembrane region" description="Helical" evidence="3">
    <location>
        <begin position="203"/>
        <end position="221"/>
    </location>
</feature>
<dbReference type="Proteomes" id="UP000678228">
    <property type="component" value="Unassembled WGS sequence"/>
</dbReference>